<evidence type="ECO:0000259" key="7">
    <source>
        <dbReference type="Pfam" id="PF01545"/>
    </source>
</evidence>
<dbReference type="AlphaFoldDB" id="A0A6S6SG97"/>
<dbReference type="GO" id="GO:0005385">
    <property type="term" value="F:zinc ion transmembrane transporter activity"/>
    <property type="evidence" value="ECO:0007669"/>
    <property type="project" value="TreeGrafter"/>
</dbReference>
<evidence type="ECO:0000256" key="4">
    <source>
        <dbReference type="ARBA" id="ARBA00022989"/>
    </source>
</evidence>
<feature type="transmembrane region" description="Helical" evidence="6">
    <location>
        <begin position="43"/>
        <end position="63"/>
    </location>
</feature>
<dbReference type="InterPro" id="IPR050681">
    <property type="entry name" value="CDF/SLC30A"/>
</dbReference>
<keyword evidence="3" id="KW-0813">Transport</keyword>
<comment type="subcellular location">
    <subcellularLocation>
        <location evidence="1">Membrane</location>
        <topology evidence="1">Multi-pass membrane protein</topology>
    </subcellularLocation>
</comment>
<dbReference type="GO" id="GO:0005886">
    <property type="term" value="C:plasma membrane"/>
    <property type="evidence" value="ECO:0007669"/>
    <property type="project" value="TreeGrafter"/>
</dbReference>
<proteinExistence type="predicted"/>
<dbReference type="Gene3D" id="1.20.1510.10">
    <property type="entry name" value="Cation efflux protein transmembrane domain"/>
    <property type="match status" value="1"/>
</dbReference>
<feature type="transmembrane region" description="Helical" evidence="6">
    <location>
        <begin position="132"/>
        <end position="152"/>
    </location>
</feature>
<dbReference type="Pfam" id="PF01545">
    <property type="entry name" value="Cation_efflux"/>
    <property type="match status" value="1"/>
</dbReference>
<keyword evidence="3" id="KW-0406">Ion transport</keyword>
<keyword evidence="3" id="KW-0862">Zinc</keyword>
<sequence>MRKTANGKFATYRGVRRLTEVGGNMSDCGCGAEQAESLEKKTLIILLSINAFMFVTELTLGWLAQSTGLIADSLDMLADATVYGLSLYAVGKGVVKQAKAARVSGYLQIILGLGVLFEVIRRMFFGSEPQSTLIIVVGAVALLANIICLILISKHKDSGVHMRASWIFSTNDVIANLGVIISGVLVAIVGSRYPDLIVGTIISIVVIRGGIKILQDADQTQKSGNRA</sequence>
<evidence type="ECO:0000256" key="6">
    <source>
        <dbReference type="SAM" id="Phobius"/>
    </source>
</evidence>
<dbReference type="InterPro" id="IPR058533">
    <property type="entry name" value="Cation_efflux_TM"/>
</dbReference>
<evidence type="ECO:0000256" key="2">
    <source>
        <dbReference type="ARBA" id="ARBA00022692"/>
    </source>
</evidence>
<gene>
    <name evidence="8" type="ORF">HELGO_WM11750</name>
</gene>
<accession>A0A6S6SG97</accession>
<evidence type="ECO:0000256" key="3">
    <source>
        <dbReference type="ARBA" id="ARBA00022906"/>
    </source>
</evidence>
<feature type="transmembrane region" description="Helical" evidence="6">
    <location>
        <begin position="69"/>
        <end position="91"/>
    </location>
</feature>
<feature type="domain" description="Cation efflux protein transmembrane" evidence="7">
    <location>
        <begin position="43"/>
        <end position="215"/>
    </location>
</feature>
<keyword evidence="3" id="KW-0864">Zinc transport</keyword>
<evidence type="ECO:0000313" key="8">
    <source>
        <dbReference type="EMBL" id="CAA6805188.1"/>
    </source>
</evidence>
<feature type="transmembrane region" description="Helical" evidence="6">
    <location>
        <begin position="103"/>
        <end position="120"/>
    </location>
</feature>
<protein>
    <submittedName>
        <fullName evidence="8">Cobalt-zinc-cadmium resistance protein CzcD</fullName>
    </submittedName>
</protein>
<feature type="transmembrane region" description="Helical" evidence="6">
    <location>
        <begin position="196"/>
        <end position="214"/>
    </location>
</feature>
<dbReference type="InterPro" id="IPR027469">
    <property type="entry name" value="Cation_efflux_TMD_sf"/>
</dbReference>
<dbReference type="PANTHER" id="PTHR11562">
    <property type="entry name" value="CATION EFFLUX PROTEIN/ ZINC TRANSPORTER"/>
    <property type="match status" value="1"/>
</dbReference>
<reference evidence="8" key="1">
    <citation type="submission" date="2020-01" db="EMBL/GenBank/DDBJ databases">
        <authorList>
            <person name="Meier V. D."/>
            <person name="Meier V D."/>
        </authorList>
    </citation>
    <scope>NUCLEOTIDE SEQUENCE</scope>
    <source>
        <strain evidence="8">HLG_WM_MAG_07</strain>
    </source>
</reference>
<evidence type="ECO:0000256" key="5">
    <source>
        <dbReference type="ARBA" id="ARBA00023136"/>
    </source>
</evidence>
<feature type="transmembrane region" description="Helical" evidence="6">
    <location>
        <begin position="173"/>
        <end position="190"/>
    </location>
</feature>
<name>A0A6S6SG97_9GAMM</name>
<evidence type="ECO:0000256" key="1">
    <source>
        <dbReference type="ARBA" id="ARBA00004141"/>
    </source>
</evidence>
<dbReference type="SUPFAM" id="SSF161111">
    <property type="entry name" value="Cation efflux protein transmembrane domain-like"/>
    <property type="match status" value="1"/>
</dbReference>
<keyword evidence="2 6" id="KW-0812">Transmembrane</keyword>
<keyword evidence="5 6" id="KW-0472">Membrane</keyword>
<organism evidence="8">
    <name type="scientific">uncultured Thiotrichaceae bacterium</name>
    <dbReference type="NCBI Taxonomy" id="298394"/>
    <lineage>
        <taxon>Bacteria</taxon>
        <taxon>Pseudomonadati</taxon>
        <taxon>Pseudomonadota</taxon>
        <taxon>Gammaproteobacteria</taxon>
        <taxon>Thiotrichales</taxon>
        <taxon>Thiotrichaceae</taxon>
        <taxon>environmental samples</taxon>
    </lineage>
</organism>
<dbReference type="EMBL" id="CACVAY010000025">
    <property type="protein sequence ID" value="CAA6805188.1"/>
    <property type="molecule type" value="Genomic_DNA"/>
</dbReference>
<dbReference type="PANTHER" id="PTHR11562:SF17">
    <property type="entry name" value="RE54080P-RELATED"/>
    <property type="match status" value="1"/>
</dbReference>
<keyword evidence="4 6" id="KW-1133">Transmembrane helix</keyword>